<dbReference type="AlphaFoldDB" id="A0A1F5KP00"/>
<gene>
    <name evidence="4" type="ORF">A3B45_00415</name>
</gene>
<dbReference type="SUPFAM" id="SSF53067">
    <property type="entry name" value="Actin-like ATPase domain"/>
    <property type="match status" value="1"/>
</dbReference>
<accession>A0A1F5KP00</accession>
<evidence type="ECO:0000313" key="5">
    <source>
        <dbReference type="Proteomes" id="UP000178565"/>
    </source>
</evidence>
<evidence type="ECO:0000313" key="4">
    <source>
        <dbReference type="EMBL" id="OGE42677.1"/>
    </source>
</evidence>
<dbReference type="GO" id="GO:0003824">
    <property type="term" value="F:catalytic activity"/>
    <property type="evidence" value="ECO:0007669"/>
    <property type="project" value="InterPro"/>
</dbReference>
<dbReference type="InterPro" id="IPR003696">
    <property type="entry name" value="Carbtransf_dom"/>
</dbReference>
<dbReference type="InterPro" id="IPR038152">
    <property type="entry name" value="Carbam_trans_C_sf"/>
</dbReference>
<protein>
    <recommendedName>
        <fullName evidence="6">Carbamoyltransferase</fullName>
    </recommendedName>
</protein>
<feature type="domain" description="Carbamoyltransferase C-terminal" evidence="3">
    <location>
        <begin position="411"/>
        <end position="581"/>
    </location>
</feature>
<organism evidence="4 5">
    <name type="scientific">Candidatus Daviesbacteria bacterium RIFCSPLOWO2_01_FULL_39_12</name>
    <dbReference type="NCBI Taxonomy" id="1797785"/>
    <lineage>
        <taxon>Bacteria</taxon>
        <taxon>Candidatus Daviesiibacteriota</taxon>
    </lineage>
</organism>
<name>A0A1F5KP00_9BACT</name>
<evidence type="ECO:0008006" key="6">
    <source>
        <dbReference type="Google" id="ProtNLM"/>
    </source>
</evidence>
<dbReference type="InterPro" id="IPR051338">
    <property type="entry name" value="NodU/CmcH_Carbamoyltrnsfr"/>
</dbReference>
<reference evidence="4 5" key="1">
    <citation type="journal article" date="2016" name="Nat. Commun.">
        <title>Thousands of microbial genomes shed light on interconnected biogeochemical processes in an aquifer system.</title>
        <authorList>
            <person name="Anantharaman K."/>
            <person name="Brown C.T."/>
            <person name="Hug L.A."/>
            <person name="Sharon I."/>
            <person name="Castelle C.J."/>
            <person name="Probst A.J."/>
            <person name="Thomas B.C."/>
            <person name="Singh A."/>
            <person name="Wilkins M.J."/>
            <person name="Karaoz U."/>
            <person name="Brodie E.L."/>
            <person name="Williams K.H."/>
            <person name="Hubbard S.S."/>
            <person name="Banfield J.F."/>
        </authorList>
    </citation>
    <scope>NUCLEOTIDE SEQUENCE [LARGE SCALE GENOMIC DNA]</scope>
</reference>
<feature type="domain" description="Carbamoyltransferase" evidence="2">
    <location>
        <begin position="3"/>
        <end position="356"/>
    </location>
</feature>
<dbReference type="Proteomes" id="UP000178565">
    <property type="component" value="Unassembled WGS sequence"/>
</dbReference>
<dbReference type="PANTHER" id="PTHR34847">
    <property type="entry name" value="NODULATION PROTEIN U"/>
    <property type="match status" value="1"/>
</dbReference>
<dbReference type="STRING" id="1797785.A3B45_00415"/>
<dbReference type="CDD" id="cd24100">
    <property type="entry name" value="ASKHA_NBD_MJ1051-like_N"/>
    <property type="match status" value="1"/>
</dbReference>
<dbReference type="PANTHER" id="PTHR34847:SF1">
    <property type="entry name" value="NODULATION PROTEIN U"/>
    <property type="match status" value="1"/>
</dbReference>
<dbReference type="Pfam" id="PF16861">
    <property type="entry name" value="Carbam_trans_C"/>
    <property type="match status" value="1"/>
</dbReference>
<evidence type="ECO:0000259" key="3">
    <source>
        <dbReference type="Pfam" id="PF16861"/>
    </source>
</evidence>
<dbReference type="InterPro" id="IPR043129">
    <property type="entry name" value="ATPase_NBD"/>
</dbReference>
<evidence type="ECO:0000256" key="1">
    <source>
        <dbReference type="ARBA" id="ARBA00006129"/>
    </source>
</evidence>
<dbReference type="Gene3D" id="3.90.870.20">
    <property type="entry name" value="Carbamoyltransferase, C-terminal domain"/>
    <property type="match status" value="1"/>
</dbReference>
<comment type="caution">
    <text evidence="4">The sequence shown here is derived from an EMBL/GenBank/DDBJ whole genome shotgun (WGS) entry which is preliminary data.</text>
</comment>
<proteinExistence type="inferred from homology"/>
<comment type="similarity">
    <text evidence="1">Belongs to the NodU/CmcH family.</text>
</comment>
<dbReference type="InterPro" id="IPR031730">
    <property type="entry name" value="Carbam_trans_C"/>
</dbReference>
<sequence length="582" mass="66206">MYVLGISPDHNASAALLKGDKVIVCVSEERFNRVKNYFGIPKKSIKFCLDFAGINASSLDLVVVSSQIPPPLPEWGFENKTSINLYRFLKSIYSFLIDQVEWRFPPMRSMNEFIYSLVSKAMKGSINRERIRKLREIVNVSDDKFYFLDHHTNHAVTALYGAPYLSEGVQEIVILTADAEGDGLSSTVSIFKDGQLKRIGKTSLNNSLGNFYSAITKFLGMKPGEHEYKVMGLAPYAPKEDTQKVYEIIKNWITVDEKNLQFKTIVNAHQFLKLCHLKLSDKRFDHISAAAQKLLEERMLELLQASIKRTGIKTVVASGGVFMNVKMNKLIAEQREVERFFVFPSCGDESNAFGACYFGYKTLNTNGTPAPIKDLYLGPEFTDKEISKLIRKMKGVKINIPKNIEYEIALLLSKGEIVARFYDRSEWGARALGNRSILADPSNFSVIEKINKMIKNRDFWMPFAPVILDEDKEKYLKYLSNSSGDYMMMAYDTKDTSRDEMVAAIHPYDKTARAQILQKEFNPKLWEIMNYFRRLTGRGVLLNTSFNIHGEPIVGSPRDAIDVFQRSGLKYLAIGPYIISKV</sequence>
<evidence type="ECO:0000259" key="2">
    <source>
        <dbReference type="Pfam" id="PF02543"/>
    </source>
</evidence>
<dbReference type="Pfam" id="PF02543">
    <property type="entry name" value="Carbam_trans_N"/>
    <property type="match status" value="1"/>
</dbReference>
<dbReference type="Gene3D" id="3.30.420.40">
    <property type="match status" value="2"/>
</dbReference>
<dbReference type="EMBL" id="MFDM01000023">
    <property type="protein sequence ID" value="OGE42677.1"/>
    <property type="molecule type" value="Genomic_DNA"/>
</dbReference>